<feature type="domain" description="PucR C-terminal helix-turn-helix" evidence="1">
    <location>
        <begin position="342"/>
        <end position="392"/>
    </location>
</feature>
<keyword evidence="3" id="KW-1185">Reference proteome</keyword>
<dbReference type="PANTHER" id="PTHR33744:SF1">
    <property type="entry name" value="DNA-BINDING TRANSCRIPTIONAL ACTIVATOR ADER"/>
    <property type="match status" value="1"/>
</dbReference>
<dbReference type="Pfam" id="PF13556">
    <property type="entry name" value="HTH_30"/>
    <property type="match status" value="1"/>
</dbReference>
<proteinExistence type="predicted"/>
<dbReference type="Proteomes" id="UP000595897">
    <property type="component" value="Chromosome"/>
</dbReference>
<sequence length="401" mass="47173">MAQDDIYKQLFNVLCTNNIDLVFQEVYNILKHPISLVDVDYNVIGLFPNKKMNDPLWDSMFEHKIVTYDMVYALNQGNYQKKLDENDDIFFIDYGIGEVIPRIAVTCKNNNRIQGYICILYPSKDYHSADYELIRILSNALALCLRNTKEHSFTSIKSTETFIKNLFEEKITTTESLKLWIQHNRIDLPSPFLILSSKVESGSNNVVYLKQLRNIINNRNDNHYATLLDEDLYILCTNIKNDNTKDYINSITDLIHLFHRLGFSIGVSTIFYDLLELRTYKYQASRVLELNTSSNSETYIYEDYILTDIFSYAKNGLKVYNYENSILKELIKYDALNKTEYYQTLRIYIQNFCDSNDTINMLNIHRNTLLYRLQKIEEITSINLKDKKLCTKLLCDIYMSE</sequence>
<dbReference type="Gene3D" id="1.10.10.2840">
    <property type="entry name" value="PucR C-terminal helix-turn-helix domain"/>
    <property type="match status" value="1"/>
</dbReference>
<dbReference type="KEGG" id="ahb:bsdtb5_10900"/>
<accession>A0A7R7EJE1</accession>
<name>A0A7R7EJE1_9FIRM</name>
<gene>
    <name evidence="2" type="ORF">bsdtb5_10900</name>
</gene>
<dbReference type="InterPro" id="IPR051448">
    <property type="entry name" value="CdaR-like_regulators"/>
</dbReference>
<dbReference type="RefSeq" id="WP_271715055.1">
    <property type="nucleotide sequence ID" value="NZ_AP024169.1"/>
</dbReference>
<organism evidence="2 3">
    <name type="scientific">Anaeromicropila herbilytica</name>
    <dbReference type="NCBI Taxonomy" id="2785025"/>
    <lineage>
        <taxon>Bacteria</taxon>
        <taxon>Bacillati</taxon>
        <taxon>Bacillota</taxon>
        <taxon>Clostridia</taxon>
        <taxon>Lachnospirales</taxon>
        <taxon>Lachnospiraceae</taxon>
        <taxon>Anaeromicropila</taxon>
    </lineage>
</organism>
<dbReference type="EMBL" id="AP024169">
    <property type="protein sequence ID" value="BCN29795.1"/>
    <property type="molecule type" value="Genomic_DNA"/>
</dbReference>
<evidence type="ECO:0000313" key="3">
    <source>
        <dbReference type="Proteomes" id="UP000595897"/>
    </source>
</evidence>
<reference evidence="2 3" key="1">
    <citation type="submission" date="2020-11" db="EMBL/GenBank/DDBJ databases">
        <title>Draft genome sequencing of a Lachnospiraceae strain isolated from anoxic soil subjected to BSD treatment.</title>
        <authorList>
            <person name="Uek A."/>
            <person name="Tonouchi A."/>
        </authorList>
    </citation>
    <scope>NUCLEOTIDE SEQUENCE [LARGE SCALE GENOMIC DNA]</scope>
    <source>
        <strain evidence="2 3">TB5</strain>
    </source>
</reference>
<dbReference type="AlphaFoldDB" id="A0A7R7EJE1"/>
<evidence type="ECO:0000313" key="2">
    <source>
        <dbReference type="EMBL" id="BCN29795.1"/>
    </source>
</evidence>
<evidence type="ECO:0000259" key="1">
    <source>
        <dbReference type="Pfam" id="PF13556"/>
    </source>
</evidence>
<dbReference type="PANTHER" id="PTHR33744">
    <property type="entry name" value="CARBOHYDRATE DIACID REGULATOR"/>
    <property type="match status" value="1"/>
</dbReference>
<dbReference type="InterPro" id="IPR025736">
    <property type="entry name" value="PucR_C-HTH_dom"/>
</dbReference>
<dbReference type="InterPro" id="IPR042070">
    <property type="entry name" value="PucR_C-HTH_sf"/>
</dbReference>
<protein>
    <recommendedName>
        <fullName evidence="1">PucR C-terminal helix-turn-helix domain-containing protein</fullName>
    </recommendedName>
</protein>